<feature type="region of interest" description="Disordered" evidence="1">
    <location>
        <begin position="36"/>
        <end position="65"/>
    </location>
</feature>
<feature type="compositionally biased region" description="Basic residues" evidence="1">
    <location>
        <begin position="435"/>
        <end position="444"/>
    </location>
</feature>
<feature type="compositionally biased region" description="Basic and acidic residues" evidence="1">
    <location>
        <begin position="445"/>
        <end position="459"/>
    </location>
</feature>
<feature type="compositionally biased region" description="Basic residues" evidence="1">
    <location>
        <begin position="401"/>
        <end position="411"/>
    </location>
</feature>
<keyword evidence="3" id="KW-1185">Reference proteome</keyword>
<feature type="region of interest" description="Disordered" evidence="1">
    <location>
        <begin position="218"/>
        <end position="269"/>
    </location>
</feature>
<dbReference type="Proteomes" id="UP001165065">
    <property type="component" value="Unassembled WGS sequence"/>
</dbReference>
<evidence type="ECO:0000256" key="1">
    <source>
        <dbReference type="SAM" id="MobiDB-lite"/>
    </source>
</evidence>
<name>A0A9W7L6R3_9STRA</name>
<comment type="caution">
    <text evidence="2">The sequence shown here is derived from an EMBL/GenBank/DDBJ whole genome shotgun (WGS) entry which is preliminary data.</text>
</comment>
<feature type="compositionally biased region" description="Acidic residues" evidence="1">
    <location>
        <begin position="460"/>
        <end position="469"/>
    </location>
</feature>
<feature type="compositionally biased region" description="Acidic residues" evidence="1">
    <location>
        <begin position="416"/>
        <end position="430"/>
    </location>
</feature>
<gene>
    <name evidence="2" type="ORF">TrCOL_g13134</name>
</gene>
<feature type="compositionally biased region" description="Basic residues" evidence="1">
    <location>
        <begin position="513"/>
        <end position="524"/>
    </location>
</feature>
<organism evidence="2 3">
    <name type="scientific">Triparma columacea</name>
    <dbReference type="NCBI Taxonomy" id="722753"/>
    <lineage>
        <taxon>Eukaryota</taxon>
        <taxon>Sar</taxon>
        <taxon>Stramenopiles</taxon>
        <taxon>Ochrophyta</taxon>
        <taxon>Bolidophyceae</taxon>
        <taxon>Parmales</taxon>
        <taxon>Triparmaceae</taxon>
        <taxon>Triparma</taxon>
    </lineage>
</organism>
<dbReference type="EMBL" id="BRYA01000039">
    <property type="protein sequence ID" value="GMI34162.1"/>
    <property type="molecule type" value="Genomic_DNA"/>
</dbReference>
<proteinExistence type="predicted"/>
<sequence>MTSSLSSSGSLKSHSSDDSLLLDPFLASAKSAQTSSSALLPNAPGQDPSVPSQPPPSSPSSSSSSLPASISTFVGSFSLPPVASLSCLAFHKYCRVPYPVRVCPPDEGDGLALSQGSLSGLGRGERGWDEETFALIQYISCPMGEYKLVKKSVLLPFDHDDEGEGGGWSKALVDSWGKSYGKGENARSKFRRDRAFAFRILEAARSLPVAEASPKFPSPLNKSFETVSSRCSGNNNDSDGDDASSVSSLEEPYTQDHGNLSPPVSYGRKTERIKPGDTILYYDPIFTAGDKRGRRETIVLEVRGKDKVAKLVLANSAMLGNTQPICRVKTVHKGRVIPHPGVFRHVEEYVLRSAKITPELEKSLGIEREGERVKRIAKEGVEKFKEKFGGEGFFRGDGKKNKNKNKKKKMKRVQEGEADSDLDVDDFDFDFDVKKSKKAKKRSLDKKDKKDNDKKKEKEEEADDDDDDDEPKKPKRSKARSSLKENSQEKMNSSLDEISSPPPANLTFTKVTTQKKKKKKKPRV</sequence>
<dbReference type="AlphaFoldDB" id="A0A9W7L6R3"/>
<accession>A0A9W7L6R3</accession>
<feature type="compositionally biased region" description="Low complexity" evidence="1">
    <location>
        <begin position="228"/>
        <end position="248"/>
    </location>
</feature>
<feature type="region of interest" description="Disordered" evidence="1">
    <location>
        <begin position="394"/>
        <end position="524"/>
    </location>
</feature>
<dbReference type="OrthoDB" id="203469at2759"/>
<reference evidence="3" key="1">
    <citation type="journal article" date="2023" name="Commun. Biol.">
        <title>Genome analysis of Parmales, the sister group of diatoms, reveals the evolutionary specialization of diatoms from phago-mixotrophs to photoautotrophs.</title>
        <authorList>
            <person name="Ban H."/>
            <person name="Sato S."/>
            <person name="Yoshikawa S."/>
            <person name="Yamada K."/>
            <person name="Nakamura Y."/>
            <person name="Ichinomiya M."/>
            <person name="Sato N."/>
            <person name="Blanc-Mathieu R."/>
            <person name="Endo H."/>
            <person name="Kuwata A."/>
            <person name="Ogata H."/>
        </authorList>
    </citation>
    <scope>NUCLEOTIDE SEQUENCE [LARGE SCALE GENOMIC DNA]</scope>
</reference>
<protein>
    <submittedName>
        <fullName evidence="2">Uncharacterized protein</fullName>
    </submittedName>
</protein>
<evidence type="ECO:0000313" key="3">
    <source>
        <dbReference type="Proteomes" id="UP001165065"/>
    </source>
</evidence>
<evidence type="ECO:0000313" key="2">
    <source>
        <dbReference type="EMBL" id="GMI34162.1"/>
    </source>
</evidence>